<sequence>MRIFAFAGSLTRQLPQYGAANGEGITQFELDPTSGKLTVKSVEGAIEDRLLAGGQWGRGPALCDLRSHRF</sequence>
<evidence type="ECO:0000313" key="1">
    <source>
        <dbReference type="EMBL" id="WDR02041.1"/>
    </source>
</evidence>
<organism evidence="1 2">
    <name type="scientific">Devosia algicola</name>
    <dbReference type="NCBI Taxonomy" id="3026418"/>
    <lineage>
        <taxon>Bacteria</taxon>
        <taxon>Pseudomonadati</taxon>
        <taxon>Pseudomonadota</taxon>
        <taxon>Alphaproteobacteria</taxon>
        <taxon>Hyphomicrobiales</taxon>
        <taxon>Devosiaceae</taxon>
        <taxon>Devosia</taxon>
    </lineage>
</organism>
<dbReference type="EMBL" id="CP118246">
    <property type="protein sequence ID" value="WDR02041.1"/>
    <property type="molecule type" value="Genomic_DNA"/>
</dbReference>
<name>A0ABY7YLB3_9HYPH</name>
<reference evidence="1 2" key="1">
    <citation type="submission" date="2023-02" db="EMBL/GenBank/DDBJ databases">
        <title>Devosia algicola sp. nov., isolated from the phycosphere of marine algae.</title>
        <authorList>
            <person name="Kim J.M."/>
            <person name="Lee J.K."/>
            <person name="Choi B.J."/>
            <person name="Bayburt H."/>
            <person name="Jeon C.O."/>
        </authorList>
    </citation>
    <scope>NUCLEOTIDE SEQUENCE [LARGE SCALE GENOMIC DNA]</scope>
    <source>
        <strain evidence="1 2">G20-9</strain>
    </source>
</reference>
<evidence type="ECO:0000313" key="2">
    <source>
        <dbReference type="Proteomes" id="UP001220530"/>
    </source>
</evidence>
<keyword evidence="2" id="KW-1185">Reference proteome</keyword>
<accession>A0ABY7YLB3</accession>
<proteinExistence type="predicted"/>
<protein>
    <submittedName>
        <fullName evidence="1">Uncharacterized protein</fullName>
    </submittedName>
</protein>
<gene>
    <name evidence="1" type="ORF">PSQ19_15370</name>
</gene>
<dbReference type="Proteomes" id="UP001220530">
    <property type="component" value="Chromosome"/>
</dbReference>